<dbReference type="EMBL" id="ADNV01000228">
    <property type="protein sequence ID" value="EFG77145.1"/>
    <property type="molecule type" value="Genomic_DNA"/>
</dbReference>
<gene>
    <name evidence="1" type="ORF">HMPREF0591_2958</name>
</gene>
<name>D5P9W4_9MYCO</name>
<evidence type="ECO:0000313" key="2">
    <source>
        <dbReference type="Proteomes" id="UP000003653"/>
    </source>
</evidence>
<protein>
    <submittedName>
        <fullName evidence="1">Uncharacterized protein</fullName>
    </submittedName>
</protein>
<sequence>MKSTPIAKGITELRAGNGRALLMEPNARIFSHLMLKSLAEIDRITTTGIE</sequence>
<keyword evidence="2" id="KW-1185">Reference proteome</keyword>
<dbReference type="AlphaFoldDB" id="D5P9W4"/>
<dbReference type="Proteomes" id="UP000003653">
    <property type="component" value="Unassembled WGS sequence"/>
</dbReference>
<accession>D5P9W4</accession>
<reference evidence="1 2" key="1">
    <citation type="submission" date="2010-04" db="EMBL/GenBank/DDBJ databases">
        <authorList>
            <person name="Muzny D."/>
            <person name="Qin X."/>
            <person name="Deng J."/>
            <person name="Jiang H."/>
            <person name="Liu Y."/>
            <person name="Qu J."/>
            <person name="Song X.-Z."/>
            <person name="Zhang L."/>
            <person name="Thornton R."/>
            <person name="Coyle M."/>
            <person name="Francisco L."/>
            <person name="Jackson L."/>
            <person name="Javaid M."/>
            <person name="Korchina V."/>
            <person name="Kovar C."/>
            <person name="Mata R."/>
            <person name="Mathew T."/>
            <person name="Ngo R."/>
            <person name="Nguyen L."/>
            <person name="Nguyen N."/>
            <person name="Okwuonu G."/>
            <person name="Ongeri F."/>
            <person name="Pham C."/>
            <person name="Simmons D."/>
            <person name="Wilczek-Boney K."/>
            <person name="Hale W."/>
            <person name="Jakkamsetti A."/>
            <person name="Pham P."/>
            <person name="Ruth R."/>
            <person name="San Lucas F."/>
            <person name="Warren J."/>
            <person name="Zhang J."/>
            <person name="Zhao Z."/>
            <person name="Zhou C."/>
            <person name="Zhu D."/>
            <person name="Lee S."/>
            <person name="Bess C."/>
            <person name="Blankenburg K."/>
            <person name="Forbes L."/>
            <person name="Fu Q."/>
            <person name="Gubbala S."/>
            <person name="Hirani K."/>
            <person name="Jayaseelan J.C."/>
            <person name="Lara F."/>
            <person name="Munidasa M."/>
            <person name="Palculict T."/>
            <person name="Patil S."/>
            <person name="Pu L.-L."/>
            <person name="Saada N."/>
            <person name="Tang L."/>
            <person name="Weissenberger G."/>
            <person name="Zhu Y."/>
            <person name="Hemphill L."/>
            <person name="Shang Y."/>
            <person name="Youmans B."/>
            <person name="Ayvaz T."/>
            <person name="Ross M."/>
            <person name="Santibanez J."/>
            <person name="Aqrawi P."/>
            <person name="Gross S."/>
            <person name="Joshi V."/>
            <person name="Fowler G."/>
            <person name="Nazareth L."/>
            <person name="Reid J."/>
            <person name="Worley K."/>
            <person name="Petrosino J."/>
            <person name="Highlander S."/>
            <person name="Gibbs R."/>
        </authorList>
    </citation>
    <scope>NUCLEOTIDE SEQUENCE [LARGE SCALE GENOMIC DNA]</scope>
    <source>
        <strain evidence="1 2">ATCC BAA-614</strain>
    </source>
</reference>
<comment type="caution">
    <text evidence="1">The sequence shown here is derived from an EMBL/GenBank/DDBJ whole genome shotgun (WGS) entry which is preliminary data.</text>
</comment>
<evidence type="ECO:0000313" key="1">
    <source>
        <dbReference type="EMBL" id="EFG77145.1"/>
    </source>
</evidence>
<proteinExistence type="predicted"/>
<organism evidence="1 2">
    <name type="scientific">Mycobacterium parascrofulaceum ATCC BAA-614</name>
    <dbReference type="NCBI Taxonomy" id="525368"/>
    <lineage>
        <taxon>Bacteria</taxon>
        <taxon>Bacillati</taxon>
        <taxon>Actinomycetota</taxon>
        <taxon>Actinomycetes</taxon>
        <taxon>Mycobacteriales</taxon>
        <taxon>Mycobacteriaceae</taxon>
        <taxon>Mycobacterium</taxon>
        <taxon>Mycobacterium simiae complex</taxon>
    </lineage>
</organism>
<dbReference type="HOGENOM" id="CLU_3120079_0_0_11"/>